<evidence type="ECO:0000313" key="3">
    <source>
        <dbReference type="Proteomes" id="UP000471751"/>
    </source>
</evidence>
<organism evidence="2 3">
    <name type="scientific">Pseudomonas laurentiana</name>
    <dbReference type="NCBI Taxonomy" id="2364649"/>
    <lineage>
        <taxon>Bacteria</taxon>
        <taxon>Pseudomonadati</taxon>
        <taxon>Pseudomonadota</taxon>
        <taxon>Gammaproteobacteria</taxon>
        <taxon>Pseudomonadales</taxon>
        <taxon>Pseudomonadaceae</taxon>
        <taxon>Pseudomonas</taxon>
    </lineage>
</organism>
<feature type="domain" description="PilZ" evidence="1">
    <location>
        <begin position="10"/>
        <end position="98"/>
    </location>
</feature>
<comment type="caution">
    <text evidence="2">The sequence shown here is derived from an EMBL/GenBank/DDBJ whole genome shotgun (WGS) entry which is preliminary data.</text>
</comment>
<dbReference type="SUPFAM" id="SSF141371">
    <property type="entry name" value="PilZ domain-like"/>
    <property type="match status" value="1"/>
</dbReference>
<name>A0A6I5RUK2_9PSED</name>
<dbReference type="RefSeq" id="WP_163938435.1">
    <property type="nucleotide sequence ID" value="NZ_BMQU01000004.1"/>
</dbReference>
<protein>
    <submittedName>
        <fullName evidence="2">PilZ domain-containing protein</fullName>
    </submittedName>
</protein>
<dbReference type="EMBL" id="JAAHBT010000208">
    <property type="protein sequence ID" value="NES11161.1"/>
    <property type="molecule type" value="Genomic_DNA"/>
</dbReference>
<dbReference type="Gene3D" id="2.40.10.220">
    <property type="entry name" value="predicted glycosyltransferase like domains"/>
    <property type="match status" value="1"/>
</dbReference>
<gene>
    <name evidence="2" type="ORF">G3O07_17665</name>
</gene>
<dbReference type="InterPro" id="IPR009875">
    <property type="entry name" value="PilZ_domain"/>
</dbReference>
<evidence type="ECO:0000313" key="2">
    <source>
        <dbReference type="EMBL" id="NES11161.1"/>
    </source>
</evidence>
<dbReference type="GO" id="GO:0035438">
    <property type="term" value="F:cyclic-di-GMP binding"/>
    <property type="evidence" value="ECO:0007669"/>
    <property type="project" value="InterPro"/>
</dbReference>
<sequence>MSRIHADYSEKRDFIRMRVDKDVSIIHADQVIAAVCLDLSSSGLQVQAPRSFKVGDALEVRIDSDHPALKGLEASTRVVWIADQAEGQQKLGLRIIEMH</sequence>
<dbReference type="Pfam" id="PF07238">
    <property type="entry name" value="PilZ"/>
    <property type="match status" value="1"/>
</dbReference>
<accession>A0A6I5RUK2</accession>
<keyword evidence="3" id="KW-1185">Reference proteome</keyword>
<dbReference type="Proteomes" id="UP000471751">
    <property type="component" value="Unassembled WGS sequence"/>
</dbReference>
<reference evidence="2 3" key="1">
    <citation type="submission" date="2020-02" db="EMBL/GenBank/DDBJ databases">
        <title>Broccoli isolated Pseudomonas sp.</title>
        <authorList>
            <person name="Fujikawa T."/>
            <person name="Sawada H."/>
        </authorList>
    </citation>
    <scope>NUCLEOTIDE SEQUENCE [LARGE SCALE GENOMIC DNA]</scope>
    <source>
        <strain evidence="2 3">JCM 32154</strain>
    </source>
</reference>
<proteinExistence type="predicted"/>
<dbReference type="AlphaFoldDB" id="A0A6I5RUK2"/>
<evidence type="ECO:0000259" key="1">
    <source>
        <dbReference type="Pfam" id="PF07238"/>
    </source>
</evidence>